<evidence type="ECO:0000313" key="2">
    <source>
        <dbReference type="Proteomes" id="UP000190135"/>
    </source>
</evidence>
<organism evidence="1 2">
    <name type="scientific">Consotaella salsifontis</name>
    <dbReference type="NCBI Taxonomy" id="1365950"/>
    <lineage>
        <taxon>Bacteria</taxon>
        <taxon>Pseudomonadati</taxon>
        <taxon>Pseudomonadota</taxon>
        <taxon>Alphaproteobacteria</taxon>
        <taxon>Hyphomicrobiales</taxon>
        <taxon>Aurantimonadaceae</taxon>
        <taxon>Consotaella</taxon>
    </lineage>
</organism>
<reference evidence="1 2" key="1">
    <citation type="submission" date="2017-02" db="EMBL/GenBank/DDBJ databases">
        <authorList>
            <person name="Peterson S.W."/>
        </authorList>
    </citation>
    <scope>NUCLEOTIDE SEQUENCE [LARGE SCALE GENOMIC DNA]</scope>
    <source>
        <strain evidence="1 2">USBA 369</strain>
    </source>
</reference>
<proteinExistence type="predicted"/>
<accession>A0A1T4PRN1</accession>
<dbReference type="Proteomes" id="UP000190135">
    <property type="component" value="Unassembled WGS sequence"/>
</dbReference>
<dbReference type="AlphaFoldDB" id="A0A1T4PRN1"/>
<sequence>MNMLIDDAVREAAQNASAINSILVVRSTARRIAAQLGASEEEDIDAVARMLIKECARLGVAMEYQPADALLRIQRHGGGVLLEW</sequence>
<dbReference type="RefSeq" id="WP_078707656.1">
    <property type="nucleotide sequence ID" value="NZ_FUXL01000004.1"/>
</dbReference>
<keyword evidence="2" id="KW-1185">Reference proteome</keyword>
<protein>
    <submittedName>
        <fullName evidence="1">Uncharacterized protein</fullName>
    </submittedName>
</protein>
<dbReference type="OrthoDB" id="7917234at2"/>
<name>A0A1T4PRN1_9HYPH</name>
<evidence type="ECO:0000313" key="1">
    <source>
        <dbReference type="EMBL" id="SJZ93941.1"/>
    </source>
</evidence>
<dbReference type="EMBL" id="FUXL01000004">
    <property type="protein sequence ID" value="SJZ93941.1"/>
    <property type="molecule type" value="Genomic_DNA"/>
</dbReference>
<gene>
    <name evidence="1" type="ORF">SAMN05428963_104110</name>
</gene>